<evidence type="ECO:0000256" key="2">
    <source>
        <dbReference type="SAM" id="SignalP"/>
    </source>
</evidence>
<feature type="chain" id="PRO_5013714110" description="Serpentine receptor class gamma" evidence="2">
    <location>
        <begin position="25"/>
        <end position="157"/>
    </location>
</feature>
<feature type="transmembrane region" description="Helical" evidence="1">
    <location>
        <begin position="36"/>
        <end position="58"/>
    </location>
</feature>
<gene>
    <name evidence="3" type="ORF">B9Z55_028972</name>
</gene>
<feature type="signal peptide" evidence="2">
    <location>
        <begin position="1"/>
        <end position="24"/>
    </location>
</feature>
<accession>A0A2G5S9N6</accession>
<keyword evidence="2" id="KW-0732">Signal</keyword>
<dbReference type="OrthoDB" id="5826832at2759"/>
<comment type="caution">
    <text evidence="3">The sequence shown here is derived from an EMBL/GenBank/DDBJ whole genome shotgun (WGS) entry which is preliminary data.</text>
</comment>
<sequence length="157" mass="17716">MRLQSGQRTICIFLVLLATAVCLALFLDNPSSDKHFIILCFVIFATDASFFAVIFYSIYTDLRASAQQAMGFRALWSFLYPFNTVHTGQFICITCKVIFEVLLAVKLTFGISIPYCLFFITLWIFCDFSFKKHIALTVKIIVEQTASASTDTISTTL</sequence>
<keyword evidence="1" id="KW-0812">Transmembrane</keyword>
<evidence type="ECO:0000313" key="4">
    <source>
        <dbReference type="Proteomes" id="UP000230233"/>
    </source>
</evidence>
<protein>
    <recommendedName>
        <fullName evidence="5">Serpentine receptor class gamma</fullName>
    </recommendedName>
</protein>
<evidence type="ECO:0000256" key="1">
    <source>
        <dbReference type="SAM" id="Phobius"/>
    </source>
</evidence>
<keyword evidence="1" id="KW-0472">Membrane</keyword>
<keyword evidence="1" id="KW-1133">Transmembrane helix</keyword>
<name>A0A2G5S9N6_9PELO</name>
<dbReference type="Proteomes" id="UP000230233">
    <property type="component" value="Unassembled WGS sequence"/>
</dbReference>
<organism evidence="3 4">
    <name type="scientific">Caenorhabditis nigoni</name>
    <dbReference type="NCBI Taxonomy" id="1611254"/>
    <lineage>
        <taxon>Eukaryota</taxon>
        <taxon>Metazoa</taxon>
        <taxon>Ecdysozoa</taxon>
        <taxon>Nematoda</taxon>
        <taxon>Chromadorea</taxon>
        <taxon>Rhabditida</taxon>
        <taxon>Rhabditina</taxon>
        <taxon>Rhabditomorpha</taxon>
        <taxon>Rhabditoidea</taxon>
        <taxon>Rhabditidae</taxon>
        <taxon>Peloderinae</taxon>
        <taxon>Caenorhabditis</taxon>
    </lineage>
</organism>
<keyword evidence="4" id="KW-1185">Reference proteome</keyword>
<dbReference type="AlphaFoldDB" id="A0A2G5S9N6"/>
<dbReference type="EMBL" id="PDUG01000062">
    <property type="protein sequence ID" value="PIC11621.1"/>
    <property type="molecule type" value="Genomic_DNA"/>
</dbReference>
<reference evidence="4" key="1">
    <citation type="submission" date="2017-10" db="EMBL/GenBank/DDBJ databases">
        <title>Rapid genome shrinkage in a self-fertile nematode reveals novel sperm competition proteins.</title>
        <authorList>
            <person name="Yin D."/>
            <person name="Schwarz E.M."/>
            <person name="Thomas C.G."/>
            <person name="Felde R.L."/>
            <person name="Korf I.F."/>
            <person name="Cutter A.D."/>
            <person name="Schartner C.M."/>
            <person name="Ralston E.J."/>
            <person name="Meyer B.J."/>
            <person name="Haag E.S."/>
        </authorList>
    </citation>
    <scope>NUCLEOTIDE SEQUENCE [LARGE SCALE GENOMIC DNA]</scope>
    <source>
        <strain evidence="4">JU1422</strain>
    </source>
</reference>
<evidence type="ECO:0000313" key="3">
    <source>
        <dbReference type="EMBL" id="PIC11621.1"/>
    </source>
</evidence>
<feature type="transmembrane region" description="Helical" evidence="1">
    <location>
        <begin position="78"/>
        <end position="99"/>
    </location>
</feature>
<feature type="transmembrane region" description="Helical" evidence="1">
    <location>
        <begin position="111"/>
        <end position="130"/>
    </location>
</feature>
<evidence type="ECO:0008006" key="5">
    <source>
        <dbReference type="Google" id="ProtNLM"/>
    </source>
</evidence>
<proteinExistence type="predicted"/>